<dbReference type="CDD" id="cd16390">
    <property type="entry name" value="ParB_N_Srx_like"/>
    <property type="match status" value="1"/>
</dbReference>
<dbReference type="InterPro" id="IPR016932">
    <property type="entry name" value="UCP029669"/>
</dbReference>
<proteinExistence type="predicted"/>
<dbReference type="SUPFAM" id="SSF110849">
    <property type="entry name" value="ParB/Sulfiredoxin"/>
    <property type="match status" value="1"/>
</dbReference>
<organism evidence="1 2">
    <name type="scientific">Novosphingobium resinovorum</name>
    <dbReference type="NCBI Taxonomy" id="158500"/>
    <lineage>
        <taxon>Bacteria</taxon>
        <taxon>Pseudomonadati</taxon>
        <taxon>Pseudomonadota</taxon>
        <taxon>Alphaproteobacteria</taxon>
        <taxon>Sphingomonadales</taxon>
        <taxon>Sphingomonadaceae</taxon>
        <taxon>Novosphingobium</taxon>
    </lineage>
</organism>
<dbReference type="AlphaFoldDB" id="A0A1D8AD40"/>
<dbReference type="Proteomes" id="UP000094626">
    <property type="component" value="Plasmid pSA1"/>
</dbReference>
<dbReference type="InterPro" id="IPR036086">
    <property type="entry name" value="ParB/Sulfiredoxin_sf"/>
</dbReference>
<geneLocation type="plasmid" evidence="1 2">
    <name>pSA1</name>
</geneLocation>
<evidence type="ECO:0000313" key="1">
    <source>
        <dbReference type="EMBL" id="AOR80019.1"/>
    </source>
</evidence>
<dbReference type="Pfam" id="PF08857">
    <property type="entry name" value="ParBc_2"/>
    <property type="match status" value="1"/>
</dbReference>
<accession>A0A1D8AD40</accession>
<dbReference type="InterPro" id="IPR014956">
    <property type="entry name" value="ParBc_2"/>
</dbReference>
<reference evidence="2" key="1">
    <citation type="journal article" date="2017" name="J. Biotechnol.">
        <title>Complete genome sequence of Novosphingobium resinovorum SA1, a versatile xenobiotic-degrading bacterium capable of utilizing sulfanilic acid.</title>
        <authorList>
            <person name="Hegedus B."/>
            <person name="Kos P.B."/>
            <person name="Balint B."/>
            <person name="Maroti G."/>
            <person name="Gan H.M."/>
            <person name="Perei K."/>
            <person name="Rakhely G."/>
        </authorList>
    </citation>
    <scope>NUCLEOTIDE SEQUENCE [LARGE SCALE GENOMIC DNA]</scope>
    <source>
        <strain evidence="2">SA1</strain>
    </source>
</reference>
<dbReference type="PIRSF" id="PIRSF029669">
    <property type="entry name" value="UCP029669"/>
    <property type="match status" value="1"/>
</dbReference>
<name>A0A1D8AD40_9SPHN</name>
<dbReference type="EMBL" id="CP017076">
    <property type="protein sequence ID" value="AOR80019.1"/>
    <property type="molecule type" value="Genomic_DNA"/>
</dbReference>
<sequence length="191" mass="22158">MRPTQMTVGMREVERKARAWRERPHDEAGRYLGERMIPAVIGPEKRPWIVDHHHLALALHLEGVEMVLISILARLDHLPKKRFFAFMDAHNWLHPYDEEGRPCPWKDIPHHVGGLIDDPYRSLAGDVREAGGFAKTQTPYSEFLWADYFRDHIRRKALDSEYPEAVAHALILARERDAQHLPGWAGQSPIR</sequence>
<keyword evidence="1" id="KW-0614">Plasmid</keyword>
<keyword evidence="2" id="KW-1185">Reference proteome</keyword>
<dbReference type="Gene3D" id="3.90.1530.10">
    <property type="entry name" value="Conserved hypothetical protein from pyrococcus furiosus pfu- 392566-001, ParB domain"/>
    <property type="match status" value="1"/>
</dbReference>
<evidence type="ECO:0000313" key="2">
    <source>
        <dbReference type="Proteomes" id="UP000094626"/>
    </source>
</evidence>
<gene>
    <name evidence="1" type="ORF">BES08_18655</name>
</gene>
<dbReference type="KEGG" id="nre:BES08_18655"/>
<dbReference type="OrthoDB" id="552416at2"/>
<dbReference type="Gene3D" id="1.10.8.10">
    <property type="entry name" value="DNA helicase RuvA subunit, C-terminal domain"/>
    <property type="match status" value="1"/>
</dbReference>
<protein>
    <submittedName>
        <fullName evidence="1">Chromosome partitioning protein ParB</fullName>
    </submittedName>
</protein>